<dbReference type="GO" id="GO:0046983">
    <property type="term" value="F:protein dimerization activity"/>
    <property type="evidence" value="ECO:0007669"/>
    <property type="project" value="InterPro"/>
</dbReference>
<dbReference type="GO" id="GO:0032259">
    <property type="term" value="P:methylation"/>
    <property type="evidence" value="ECO:0007669"/>
    <property type="project" value="UniProtKB-KW"/>
</dbReference>
<dbReference type="PIRSF" id="PIRSF005739">
    <property type="entry name" value="O-mtase"/>
    <property type="match status" value="1"/>
</dbReference>
<keyword evidence="2 8" id="KW-0808">Transferase</keyword>
<keyword evidence="3" id="KW-0949">S-adenosyl-L-methionine</keyword>
<dbReference type="Gene3D" id="3.40.50.150">
    <property type="entry name" value="Vaccinia Virus protein VP39"/>
    <property type="match status" value="1"/>
</dbReference>
<dbReference type="SUPFAM" id="SSF46785">
    <property type="entry name" value="Winged helix' DNA-binding domain"/>
    <property type="match status" value="1"/>
</dbReference>
<reference evidence="8 9" key="1">
    <citation type="submission" date="2018-11" db="EMBL/GenBank/DDBJ databases">
        <title>Whole genome sequence of Streptomyces paromomycinus NBRC 15454(T).</title>
        <authorList>
            <person name="Komaki H."/>
            <person name="Tamura T."/>
        </authorList>
    </citation>
    <scope>NUCLEOTIDE SEQUENCE [LARGE SCALE GENOMIC DNA]</scope>
    <source>
        <strain evidence="8 9">NBRC 15454</strain>
    </source>
</reference>
<comment type="caution">
    <text evidence="8">The sequence shown here is derived from an EMBL/GenBank/DDBJ whole genome shotgun (WGS) entry which is preliminary data.</text>
</comment>
<feature type="domain" description="O-methyltransferase C-terminal" evidence="6">
    <location>
        <begin position="146"/>
        <end position="356"/>
    </location>
</feature>
<dbReference type="InterPro" id="IPR012967">
    <property type="entry name" value="COMT_dimerisation"/>
</dbReference>
<dbReference type="PROSITE" id="PS51683">
    <property type="entry name" value="SAM_OMT_II"/>
    <property type="match status" value="1"/>
</dbReference>
<proteinExistence type="predicted"/>
<dbReference type="Pfam" id="PF00891">
    <property type="entry name" value="Methyltransf_2"/>
    <property type="match status" value="1"/>
</dbReference>
<dbReference type="InterPro" id="IPR029063">
    <property type="entry name" value="SAM-dependent_MTases_sf"/>
</dbReference>
<evidence type="ECO:0000259" key="7">
    <source>
        <dbReference type="Pfam" id="PF08100"/>
    </source>
</evidence>
<dbReference type="AlphaFoldDB" id="A0A401VU10"/>
<dbReference type="CDD" id="cd02440">
    <property type="entry name" value="AdoMet_MTases"/>
    <property type="match status" value="1"/>
</dbReference>
<name>A0A401VU10_STREY</name>
<sequence>MGSVRDFTRYGDGSAGSDGPVAGAGRGAGAEAGQHAPDEADLERLIRLGMGFWASKALFAAVELGLFTELAAGGPASRDRLVARLGLHGRGAADFFDALVALGLLERADGVYRNTPVSERHLDRARPESYLGHFFEFANDEWYPAWQSLTEALRTGIPQNNAKDAETDPFDALYADPERLHRFQRMQSGISLGASLALAERFDWSGRRTVADIGCSEGAFLVRVLERHPHLTGVGFDLPRVGPHFAEEAGKAGLADRLVFREGDFFTDPLPHADVISFGHILHDWDLGTRRMLLRKAYEALPPGGTVIVREALIDDDRRSNALPLLVSLHMLMETPGGSDYTGAEGRAWLAEAGFRDTRVEHLAGSVSMVVGTK</sequence>
<protein>
    <submittedName>
        <fullName evidence="8">O-methyltransferase</fullName>
    </submittedName>
</protein>
<evidence type="ECO:0000256" key="2">
    <source>
        <dbReference type="ARBA" id="ARBA00022679"/>
    </source>
</evidence>
<evidence type="ECO:0000256" key="4">
    <source>
        <dbReference type="PIRSR" id="PIRSR005739-1"/>
    </source>
</evidence>
<feature type="domain" description="O-methyltransferase dimerisation" evidence="7">
    <location>
        <begin position="50"/>
        <end position="122"/>
    </location>
</feature>
<dbReference type="PANTHER" id="PTHR43712">
    <property type="entry name" value="PUTATIVE (AFU_ORTHOLOGUE AFUA_4G14580)-RELATED"/>
    <property type="match status" value="1"/>
</dbReference>
<keyword evidence="9" id="KW-1185">Reference proteome</keyword>
<dbReference type="InterPro" id="IPR036388">
    <property type="entry name" value="WH-like_DNA-bd_sf"/>
</dbReference>
<evidence type="ECO:0000256" key="1">
    <source>
        <dbReference type="ARBA" id="ARBA00022603"/>
    </source>
</evidence>
<feature type="region of interest" description="Disordered" evidence="5">
    <location>
        <begin position="1"/>
        <end position="36"/>
    </location>
</feature>
<accession>A0A401VU10</accession>
<dbReference type="Gene3D" id="1.10.10.10">
    <property type="entry name" value="Winged helix-like DNA-binding domain superfamily/Winged helix DNA-binding domain"/>
    <property type="match status" value="1"/>
</dbReference>
<dbReference type="Proteomes" id="UP000286746">
    <property type="component" value="Unassembled WGS sequence"/>
</dbReference>
<dbReference type="EMBL" id="BHZD01000001">
    <property type="protein sequence ID" value="GCD40532.1"/>
    <property type="molecule type" value="Genomic_DNA"/>
</dbReference>
<organism evidence="8 9">
    <name type="scientific">Streptomyces paromomycinus</name>
    <name type="common">Streptomyces rimosus subsp. paromomycinus</name>
    <dbReference type="NCBI Taxonomy" id="92743"/>
    <lineage>
        <taxon>Bacteria</taxon>
        <taxon>Bacillati</taxon>
        <taxon>Actinomycetota</taxon>
        <taxon>Actinomycetes</taxon>
        <taxon>Kitasatosporales</taxon>
        <taxon>Streptomycetaceae</taxon>
        <taxon>Streptomyces</taxon>
    </lineage>
</organism>
<evidence type="ECO:0000256" key="3">
    <source>
        <dbReference type="ARBA" id="ARBA00022691"/>
    </source>
</evidence>
<dbReference type="FunFam" id="1.10.10.10:FF:000358">
    <property type="entry name" value="Acetylserotonin O-methyltransferase"/>
    <property type="match status" value="1"/>
</dbReference>
<evidence type="ECO:0000313" key="8">
    <source>
        <dbReference type="EMBL" id="GCD40532.1"/>
    </source>
</evidence>
<dbReference type="Pfam" id="PF08100">
    <property type="entry name" value="Dimerisation"/>
    <property type="match status" value="1"/>
</dbReference>
<dbReference type="RefSeq" id="WP_125050866.1">
    <property type="nucleotide sequence ID" value="NZ_BHZD01000001.1"/>
</dbReference>
<dbReference type="GO" id="GO:0008171">
    <property type="term" value="F:O-methyltransferase activity"/>
    <property type="evidence" value="ECO:0007669"/>
    <property type="project" value="InterPro"/>
</dbReference>
<dbReference type="InterPro" id="IPR001077">
    <property type="entry name" value="COMT_C"/>
</dbReference>
<evidence type="ECO:0000256" key="5">
    <source>
        <dbReference type="SAM" id="MobiDB-lite"/>
    </source>
</evidence>
<gene>
    <name evidence="8" type="ORF">GKJPGBOP_00182</name>
</gene>
<evidence type="ECO:0000313" key="9">
    <source>
        <dbReference type="Proteomes" id="UP000286746"/>
    </source>
</evidence>
<dbReference type="InterPro" id="IPR016461">
    <property type="entry name" value="COMT-like"/>
</dbReference>
<dbReference type="PANTHER" id="PTHR43712:SF2">
    <property type="entry name" value="O-METHYLTRANSFERASE CICE"/>
    <property type="match status" value="1"/>
</dbReference>
<keyword evidence="1 8" id="KW-0489">Methyltransferase</keyword>
<feature type="active site" description="Proton acceptor" evidence="4">
    <location>
        <position position="283"/>
    </location>
</feature>
<evidence type="ECO:0000259" key="6">
    <source>
        <dbReference type="Pfam" id="PF00891"/>
    </source>
</evidence>
<dbReference type="InterPro" id="IPR036390">
    <property type="entry name" value="WH_DNA-bd_sf"/>
</dbReference>
<dbReference type="SUPFAM" id="SSF53335">
    <property type="entry name" value="S-adenosyl-L-methionine-dependent methyltransferases"/>
    <property type="match status" value="1"/>
</dbReference>